<comment type="caution">
    <text evidence="1">The sequence shown here is derived from an EMBL/GenBank/DDBJ whole genome shotgun (WGS) entry which is preliminary data.</text>
</comment>
<dbReference type="SMART" id="SM00855">
    <property type="entry name" value="PGAM"/>
    <property type="match status" value="1"/>
</dbReference>
<sequence length="279" mass="31879">MGHSPTPRCIIVRHGQTEWSKSGQYTGLTDLPLTEYGRGQMIRTGESIFSNNRFINPDHITYVFTSPRTRAKETIDLVLKPLTDEQRSKIRVVVDNDLREWEYGDYEGLLTPEIIKLRKSRGLDQARPWNIWRDGCENGETTEEVGLRLSRVIARIQNLHRKHQEEGRASDIMVFAHGHTLRYFSALWMGLGEQLPCITGFSKEKVKSYDADESEVPYVEITKYRHLVDNPYFLLDAGGIGVLSYAHHNIDEPALDLAGAFISPPEEESQHAPVPKNNY</sequence>
<accession>A0ABR4NM73</accession>
<organism evidence="1 2">
    <name type="scientific">Nakaseomyces bracarensis</name>
    <dbReference type="NCBI Taxonomy" id="273131"/>
    <lineage>
        <taxon>Eukaryota</taxon>
        <taxon>Fungi</taxon>
        <taxon>Dikarya</taxon>
        <taxon>Ascomycota</taxon>
        <taxon>Saccharomycotina</taxon>
        <taxon>Saccharomycetes</taxon>
        <taxon>Saccharomycetales</taxon>
        <taxon>Saccharomycetaceae</taxon>
        <taxon>Nakaseomyces</taxon>
    </lineage>
</organism>
<evidence type="ECO:0000313" key="2">
    <source>
        <dbReference type="Proteomes" id="UP001623330"/>
    </source>
</evidence>
<dbReference type="Gene3D" id="3.40.50.1240">
    <property type="entry name" value="Phosphoglycerate mutase-like"/>
    <property type="match status" value="1"/>
</dbReference>
<dbReference type="PANTHER" id="PTHR48100:SF15">
    <property type="entry name" value="SEDOHEPTULOSE 1,7-BISPHOSPHATASE"/>
    <property type="match status" value="1"/>
</dbReference>
<reference evidence="1 2" key="1">
    <citation type="submission" date="2024-05" db="EMBL/GenBank/DDBJ databases">
        <title>Long read based assembly of the Candida bracarensis genome reveals expanded adhesin content.</title>
        <authorList>
            <person name="Marcet-Houben M."/>
            <person name="Ksiezopolska E."/>
            <person name="Gabaldon T."/>
        </authorList>
    </citation>
    <scope>NUCLEOTIDE SEQUENCE [LARGE SCALE GENOMIC DNA]</scope>
    <source>
        <strain evidence="1 2">CBM6</strain>
    </source>
</reference>
<dbReference type="InterPro" id="IPR029033">
    <property type="entry name" value="His_PPase_superfam"/>
</dbReference>
<dbReference type="CDD" id="cd07067">
    <property type="entry name" value="HP_PGM_like"/>
    <property type="match status" value="1"/>
</dbReference>
<dbReference type="InterPro" id="IPR050275">
    <property type="entry name" value="PGM_Phosphatase"/>
</dbReference>
<keyword evidence="2" id="KW-1185">Reference proteome</keyword>
<proteinExistence type="predicted"/>
<protein>
    <submittedName>
        <fullName evidence="1">Sedoheptulose 1,7-bisphosphatase</fullName>
    </submittedName>
</protein>
<dbReference type="Proteomes" id="UP001623330">
    <property type="component" value="Unassembled WGS sequence"/>
</dbReference>
<name>A0ABR4NM73_9SACH</name>
<dbReference type="SUPFAM" id="SSF53254">
    <property type="entry name" value="Phosphoglycerate mutase-like"/>
    <property type="match status" value="1"/>
</dbReference>
<dbReference type="InterPro" id="IPR013078">
    <property type="entry name" value="His_Pase_superF_clade-1"/>
</dbReference>
<evidence type="ECO:0000313" key="1">
    <source>
        <dbReference type="EMBL" id="KAL3228907.1"/>
    </source>
</evidence>
<dbReference type="Pfam" id="PF00300">
    <property type="entry name" value="His_Phos_1"/>
    <property type="match status" value="1"/>
</dbReference>
<gene>
    <name evidence="1" type="ORF">RNJ44_01994</name>
</gene>
<dbReference type="EMBL" id="JBEVYD010000012">
    <property type="protein sequence ID" value="KAL3228907.1"/>
    <property type="molecule type" value="Genomic_DNA"/>
</dbReference>
<dbReference type="PANTHER" id="PTHR48100">
    <property type="entry name" value="BROAD-SPECIFICITY PHOSPHATASE YOR283W-RELATED"/>
    <property type="match status" value="1"/>
</dbReference>